<evidence type="ECO:0000256" key="5">
    <source>
        <dbReference type="ARBA" id="ARBA00023212"/>
    </source>
</evidence>
<evidence type="ECO:0000256" key="2">
    <source>
        <dbReference type="ARBA" id="ARBA00007525"/>
    </source>
</evidence>
<feature type="region of interest" description="Disordered" evidence="7">
    <location>
        <begin position="511"/>
        <end position="549"/>
    </location>
</feature>
<feature type="compositionally biased region" description="Polar residues" evidence="7">
    <location>
        <begin position="515"/>
        <end position="549"/>
    </location>
</feature>
<feature type="compositionally biased region" description="Polar residues" evidence="7">
    <location>
        <begin position="249"/>
        <end position="268"/>
    </location>
</feature>
<dbReference type="PANTHER" id="PTHR15073:SF18">
    <property type="entry name" value="ENSCONSIN, ISOFORM F"/>
    <property type="match status" value="1"/>
</dbReference>
<feature type="compositionally biased region" description="Polar residues" evidence="7">
    <location>
        <begin position="185"/>
        <end position="200"/>
    </location>
</feature>
<comment type="subcellular location">
    <subcellularLocation>
        <location evidence="1">Cytoplasm</location>
        <location evidence="1">Cytoskeleton</location>
    </subcellularLocation>
</comment>
<feature type="compositionally biased region" description="Basic and acidic residues" evidence="7">
    <location>
        <begin position="239"/>
        <end position="248"/>
    </location>
</feature>
<feature type="region of interest" description="Disordered" evidence="7">
    <location>
        <begin position="1"/>
        <end position="85"/>
    </location>
</feature>
<evidence type="ECO:0000256" key="1">
    <source>
        <dbReference type="ARBA" id="ARBA00004245"/>
    </source>
</evidence>
<feature type="compositionally biased region" description="Acidic residues" evidence="7">
    <location>
        <begin position="150"/>
        <end position="160"/>
    </location>
</feature>
<dbReference type="Proteomes" id="UP001151699">
    <property type="component" value="Chromosome C"/>
</dbReference>
<feature type="region of interest" description="Disordered" evidence="7">
    <location>
        <begin position="146"/>
        <end position="270"/>
    </location>
</feature>
<comment type="similarity">
    <text evidence="2">Belongs to the MAP7 family.</text>
</comment>
<evidence type="ECO:0000256" key="7">
    <source>
        <dbReference type="SAM" id="MobiDB-lite"/>
    </source>
</evidence>
<evidence type="ECO:0000256" key="4">
    <source>
        <dbReference type="ARBA" id="ARBA00023054"/>
    </source>
</evidence>
<dbReference type="AlphaFoldDB" id="A0A9Q0RWA3"/>
<evidence type="ECO:0000313" key="9">
    <source>
        <dbReference type="Proteomes" id="UP001151699"/>
    </source>
</evidence>
<keyword evidence="4 6" id="KW-0175">Coiled coil</keyword>
<keyword evidence="5" id="KW-0206">Cytoskeleton</keyword>
<gene>
    <name evidence="8" type="ORF">Bhyg_15126</name>
</gene>
<dbReference type="OrthoDB" id="6433611at2759"/>
<dbReference type="PANTHER" id="PTHR15073">
    <property type="entry name" value="MICROTUBULE-ASSOCIATED PROTEIN"/>
    <property type="match status" value="1"/>
</dbReference>
<feature type="coiled-coil region" evidence="6">
    <location>
        <begin position="386"/>
        <end position="511"/>
    </location>
</feature>
<feature type="compositionally biased region" description="Basic and acidic residues" evidence="7">
    <location>
        <begin position="50"/>
        <end position="85"/>
    </location>
</feature>
<keyword evidence="9" id="KW-1185">Reference proteome</keyword>
<evidence type="ECO:0000256" key="6">
    <source>
        <dbReference type="SAM" id="Coils"/>
    </source>
</evidence>
<accession>A0A9Q0RWA3</accession>
<keyword evidence="3" id="KW-0963">Cytoplasm</keyword>
<name>A0A9Q0RWA3_9DIPT</name>
<dbReference type="InterPro" id="IPR008604">
    <property type="entry name" value="MAP7_fam"/>
</dbReference>
<feature type="compositionally biased region" description="Basic and acidic residues" evidence="7">
    <location>
        <begin position="1"/>
        <end position="42"/>
    </location>
</feature>
<dbReference type="InterPro" id="IPR051483">
    <property type="entry name" value="MAP7_domain-containing"/>
</dbReference>
<protein>
    <recommendedName>
        <fullName evidence="10">Ensconsin-like</fullName>
    </recommendedName>
</protein>
<sequence length="696" mass="80328">MFTDNEGTKQEDIKKPRDREERLRMVKDRQNEERQRKLEELKNQAIAAQKYREQKEDERKRRMEELRHKEQDRKQQVDERKKAIMDAEKERREYIIRRNQERESRLETKRRQQQMSTSMYAIFNWDQANNSRIETRPKRFSLALAGSEINIDDPPNDDSTDSSPLLYRSVHRRKTDLMPTVPSPRDTSFGSKSSLYNSPRTPGDVSKQKKERPPLPKMFSTPKRQTTPAGTSTQGRSTETPKRNEKRISSSIKKATSPRPTTPVQSSKPLDVAAVTAPTVSIEETTLILSQNNPDETHLIDPSDNVIVVSQSTEHHTVEIETVPAMEQLTLKPTNDLSAANSQERVHTNEILPHQQENEMTASMIAKRYTTEEQAKAALAERRRIAREEAERQAELERQRIEAEELAEQQRIFEEEENQRRLEEETLRLVEEQKKAEELRLLQAIEEAKQKEEEERKRKETEEIARIEREETERKAREEAEKQKIETAEKLRKEEKEREERRKRVEAIMSRTRKSVNSGNTQNKDGNVADQMSPSNSDNDLVKTSTNENNFTTQKDSIIASYELSVTNKENALMNNFSHLIEHQSHPTLNIQEFNAQNAKANGKTESDAINDGNLLIKSAISNGNGHNDFSLDNELDSKKFSAVENKTQEITGQLIDINIDFNESSTPVNFNNNSLLTTTTLVTSDSPESKDLSLL</sequence>
<evidence type="ECO:0008006" key="10">
    <source>
        <dbReference type="Google" id="ProtNLM"/>
    </source>
</evidence>
<organism evidence="8 9">
    <name type="scientific">Pseudolycoriella hygida</name>
    <dbReference type="NCBI Taxonomy" id="35572"/>
    <lineage>
        <taxon>Eukaryota</taxon>
        <taxon>Metazoa</taxon>
        <taxon>Ecdysozoa</taxon>
        <taxon>Arthropoda</taxon>
        <taxon>Hexapoda</taxon>
        <taxon>Insecta</taxon>
        <taxon>Pterygota</taxon>
        <taxon>Neoptera</taxon>
        <taxon>Endopterygota</taxon>
        <taxon>Diptera</taxon>
        <taxon>Nematocera</taxon>
        <taxon>Sciaroidea</taxon>
        <taxon>Sciaridae</taxon>
        <taxon>Pseudolycoriella</taxon>
    </lineage>
</organism>
<reference evidence="8" key="1">
    <citation type="submission" date="2022-07" db="EMBL/GenBank/DDBJ databases">
        <authorList>
            <person name="Trinca V."/>
            <person name="Uliana J.V.C."/>
            <person name="Torres T.T."/>
            <person name="Ward R.J."/>
            <person name="Monesi N."/>
        </authorList>
    </citation>
    <scope>NUCLEOTIDE SEQUENCE</scope>
    <source>
        <strain evidence="8">HSMRA1968</strain>
        <tissue evidence="8">Whole embryos</tissue>
    </source>
</reference>
<dbReference type="EMBL" id="WJQU01000004">
    <property type="protein sequence ID" value="KAJ6636535.1"/>
    <property type="molecule type" value="Genomic_DNA"/>
</dbReference>
<evidence type="ECO:0000256" key="3">
    <source>
        <dbReference type="ARBA" id="ARBA00022490"/>
    </source>
</evidence>
<dbReference type="GO" id="GO:0015630">
    <property type="term" value="C:microtubule cytoskeleton"/>
    <property type="evidence" value="ECO:0007669"/>
    <property type="project" value="InterPro"/>
</dbReference>
<evidence type="ECO:0000313" key="8">
    <source>
        <dbReference type="EMBL" id="KAJ6636535.1"/>
    </source>
</evidence>
<feature type="compositionally biased region" description="Polar residues" evidence="7">
    <location>
        <begin position="222"/>
        <end position="238"/>
    </location>
</feature>
<comment type="caution">
    <text evidence="8">The sequence shown here is derived from an EMBL/GenBank/DDBJ whole genome shotgun (WGS) entry which is preliminary data.</text>
</comment>
<dbReference type="Pfam" id="PF05672">
    <property type="entry name" value="MAP7"/>
    <property type="match status" value="1"/>
</dbReference>
<proteinExistence type="inferred from homology"/>
<dbReference type="GO" id="GO:0000226">
    <property type="term" value="P:microtubule cytoskeleton organization"/>
    <property type="evidence" value="ECO:0007669"/>
    <property type="project" value="InterPro"/>
</dbReference>